<dbReference type="GO" id="GO:0032259">
    <property type="term" value="P:methylation"/>
    <property type="evidence" value="ECO:0007669"/>
    <property type="project" value="InterPro"/>
</dbReference>
<dbReference type="OrthoDB" id="93530at2157"/>
<dbReference type="KEGG" id="afu:AF_2347"/>
<dbReference type="EnsemblBacteria" id="AAB91316">
    <property type="protein sequence ID" value="AAB91316"/>
    <property type="gene ID" value="AF_2347"/>
</dbReference>
<dbReference type="AlphaFoldDB" id="O30322"/>
<dbReference type="GO" id="GO:0003676">
    <property type="term" value="F:nucleic acid binding"/>
    <property type="evidence" value="ECO:0007669"/>
    <property type="project" value="InterPro"/>
</dbReference>
<sequence length="453" mass="52366">MPSDEDLKAFEEAEKELKKSWFRFYREGLIPDGEMPRDYRFTLYLPKHYQLFNPRQLLLMVKFAEKAKRIVNEIAERDEEYAKAMGVYLSAIIAKHVDRNCRGTTWDSGYEVISSMFGKRRPSMMWDHTEVNPFVKSSGTLINNINDVLNALKYSIEKLSSTQATIEIINESTASWKPQRKFKIIVTDPPYYDDTPYGEVSEVFYIWHKRIVGHLFEKESKYFRNDRVETSEELDVGGNRDKEFFNNLFIKTMQNVHDLLDDDGILVLFFAHKSPEAWYFVLEALRQAGFNITATFPIHTESTESVVARGKKSIYHSLIITARKRKEEKTGIIEEILPEIEEKIYQRADELEKYGLKGSDLLVAAMGVALEVLTSYSEIKSYSGKITAKSAIEIAQTVMARYITRKMIGEEADPVTTFYIYSRLNGMDTMDYDTANSSSKAWGLRKKISKRAV</sequence>
<dbReference type="RefSeq" id="WP_048064566.1">
    <property type="nucleotide sequence ID" value="NC_000917.1"/>
</dbReference>
<dbReference type="InterPro" id="IPR029063">
    <property type="entry name" value="SAM-dependent_MTases_sf"/>
</dbReference>
<dbReference type="eggNOG" id="arCOG00889">
    <property type="taxonomic scope" value="Archaea"/>
</dbReference>
<dbReference type="SUPFAM" id="SSF53335">
    <property type="entry name" value="S-adenosyl-L-methionine-dependent methyltransferases"/>
    <property type="match status" value="1"/>
</dbReference>
<evidence type="ECO:0008006" key="3">
    <source>
        <dbReference type="Google" id="ProtNLM"/>
    </source>
</evidence>
<dbReference type="GeneID" id="63606531"/>
<accession>O30322</accession>
<keyword evidence="2" id="KW-1185">Reference proteome</keyword>
<evidence type="ECO:0000313" key="1">
    <source>
        <dbReference type="EMBL" id="AAB91316.1"/>
    </source>
</evidence>
<dbReference type="STRING" id="224325.AF_2347"/>
<dbReference type="PhylomeDB" id="O30322"/>
<name>O30322_ARCFU</name>
<proteinExistence type="predicted"/>
<dbReference type="HOGENOM" id="CLU_603574_0_0_2"/>
<evidence type="ECO:0000313" key="2">
    <source>
        <dbReference type="Proteomes" id="UP000002199"/>
    </source>
</evidence>
<dbReference type="GO" id="GO:0008168">
    <property type="term" value="F:methyltransferase activity"/>
    <property type="evidence" value="ECO:0007669"/>
    <property type="project" value="InterPro"/>
</dbReference>
<dbReference type="InterPro" id="IPR002052">
    <property type="entry name" value="DNA_methylase_N6_adenine_CS"/>
</dbReference>
<reference evidence="1 2" key="1">
    <citation type="journal article" date="1997" name="Nature">
        <title>The complete genome sequence of the hyperthermophilic, sulphate-reducing archaeon Archaeoglobus fulgidus.</title>
        <authorList>
            <person name="Klenk H.P."/>
            <person name="Clayton R.A."/>
            <person name="Tomb J."/>
            <person name="White O."/>
            <person name="Nelson K.E."/>
            <person name="Ketchum K.A."/>
            <person name="Dodson R.J."/>
            <person name="Gwinn M."/>
            <person name="Hickey E.K."/>
            <person name="Peterson J.D."/>
            <person name="Richardson D.L."/>
            <person name="Kerlavage A.R."/>
            <person name="Graham D.E."/>
            <person name="Kyrpides N.C."/>
            <person name="Fleischmann R.D."/>
            <person name="Quackenbush J."/>
            <person name="Lee N.H."/>
            <person name="Sutton G.G."/>
            <person name="Gill S."/>
            <person name="Kirkness E.F."/>
            <person name="Dougherty B.A."/>
            <person name="McKenney K."/>
            <person name="Adams M.D."/>
            <person name="Loftus B."/>
            <person name="Peterson S."/>
            <person name="Reich C.I."/>
            <person name="McNeil L.K."/>
            <person name="Badger J.H."/>
            <person name="Glodek A."/>
            <person name="Zhou L."/>
            <person name="Overbeek R."/>
            <person name="Gocayne J.D."/>
            <person name="Weidman J.F."/>
            <person name="McDonald L."/>
            <person name="Utterback T."/>
            <person name="Cotton M.D."/>
            <person name="Spriggs T."/>
            <person name="Artiach P."/>
            <person name="Kaine B.P."/>
            <person name="Sykes S.M."/>
            <person name="Sadow P.W."/>
            <person name="D'Andrea K.P."/>
            <person name="Bowman C."/>
            <person name="Fujii C."/>
            <person name="Garland S.A."/>
            <person name="Mason T.M."/>
            <person name="Olsen G.J."/>
            <person name="Fraser C.M."/>
            <person name="Smith H.O."/>
            <person name="Woese C.R."/>
            <person name="Venter J.C."/>
        </authorList>
    </citation>
    <scope>NUCLEOTIDE SEQUENCE [LARGE SCALE GENOMIC DNA]</scope>
    <source>
        <strain evidence="2">ATCC 49558 / DSM 4304 / JCM 9628 / NBRC 100126 / VC-16</strain>
    </source>
</reference>
<protein>
    <recommendedName>
        <fullName evidence="3">DUF1156 domain-containing protein</fullName>
    </recommendedName>
</protein>
<dbReference type="PIR" id="C69543">
    <property type="entry name" value="C69543"/>
</dbReference>
<dbReference type="PROSITE" id="PS00092">
    <property type="entry name" value="N6_MTASE"/>
    <property type="match status" value="1"/>
</dbReference>
<dbReference type="Proteomes" id="UP000002199">
    <property type="component" value="Chromosome"/>
</dbReference>
<dbReference type="Gene3D" id="3.40.50.150">
    <property type="entry name" value="Vaccinia Virus protein VP39"/>
    <property type="match status" value="1"/>
</dbReference>
<gene>
    <name evidence="1" type="ordered locus">AF_2347</name>
</gene>
<organism evidence="1 2">
    <name type="scientific">Archaeoglobus fulgidus (strain ATCC 49558 / DSM 4304 / JCM 9628 / NBRC 100126 / VC-16)</name>
    <dbReference type="NCBI Taxonomy" id="224325"/>
    <lineage>
        <taxon>Archaea</taxon>
        <taxon>Methanobacteriati</taxon>
        <taxon>Methanobacteriota</taxon>
        <taxon>Archaeoglobi</taxon>
        <taxon>Archaeoglobales</taxon>
        <taxon>Archaeoglobaceae</taxon>
        <taxon>Archaeoglobus</taxon>
    </lineage>
</organism>
<dbReference type="PaxDb" id="224325-AF_2347"/>
<dbReference type="EMBL" id="AE000782">
    <property type="protein sequence ID" value="AAB91316.1"/>
    <property type="molecule type" value="Genomic_DNA"/>
</dbReference>